<dbReference type="Proteomes" id="UP001516464">
    <property type="component" value="Unassembled WGS sequence"/>
</dbReference>
<evidence type="ECO:0000313" key="2">
    <source>
        <dbReference type="Proteomes" id="UP001516464"/>
    </source>
</evidence>
<dbReference type="EMBL" id="SBIQ01000305">
    <property type="protein sequence ID" value="KAF7680953.1"/>
    <property type="molecule type" value="Genomic_DNA"/>
</dbReference>
<accession>A0ABQ7HW26</accession>
<organism evidence="1 2">
    <name type="scientific">Astathelohania contejeani</name>
    <dbReference type="NCBI Taxonomy" id="164912"/>
    <lineage>
        <taxon>Eukaryota</taxon>
        <taxon>Fungi</taxon>
        <taxon>Fungi incertae sedis</taxon>
        <taxon>Microsporidia</taxon>
        <taxon>Astathelohaniidae</taxon>
        <taxon>Astathelohania</taxon>
    </lineage>
</organism>
<sequence>MRESFDKVKYDELLARMNRLCKSNIYSKILFKAINRQSIFFVNYHIKLLHFEPADFLKLDHEIRQALNKHKVHLKSWYKKRLYFALSVIRRYLHYVEMNSKYVLLYLLDMLKKYKNISSRRAAILKVKELKDTHFSLIYHYFSLIYSLTNVSFEGLLDA</sequence>
<reference evidence="1 2" key="1">
    <citation type="submission" date="2019-01" db="EMBL/GenBank/DDBJ databases">
        <title>Genomes sequencing and comparative genomics of infectious freshwater microsporidia, Cucumispora dikerogammari and Thelohania contejeani.</title>
        <authorList>
            <person name="Cormier A."/>
            <person name="Giraud I."/>
            <person name="Wattier R."/>
            <person name="Teixeira M."/>
            <person name="Grandjean F."/>
            <person name="Rigaud T."/>
            <person name="Cordaux R."/>
        </authorList>
    </citation>
    <scope>NUCLEOTIDE SEQUENCE [LARGE SCALE GENOMIC DNA]</scope>
    <source>
        <strain evidence="1">T1</strain>
        <tissue evidence="1">Spores</tissue>
    </source>
</reference>
<protein>
    <submittedName>
        <fullName evidence="1">Uncharacterized protein</fullName>
    </submittedName>
</protein>
<name>A0ABQ7HW26_9MICR</name>
<gene>
    <name evidence="1" type="ORF">TCON_2430</name>
</gene>
<proteinExistence type="predicted"/>
<keyword evidence="2" id="KW-1185">Reference proteome</keyword>
<comment type="caution">
    <text evidence="1">The sequence shown here is derived from an EMBL/GenBank/DDBJ whole genome shotgun (WGS) entry which is preliminary data.</text>
</comment>
<evidence type="ECO:0000313" key="1">
    <source>
        <dbReference type="EMBL" id="KAF7680953.1"/>
    </source>
</evidence>